<sequence precursor="true">MKHFPILAAILMAFTSSFAQAAIVYMDANTGNTTLAAGGALTFSPGTEGDDLWNDRGFGNGVTVITSNENAEDAPRLQTSIAGLVAGENYDVYAYFWGAGGSGSDGLWRGRASLSNDAGDLQGYNTTHFTGSSFLPMTYITSPSRLDELNPGPLSTADGSGIENGGYFANSVLTEQGDRRLYSVSLGTAVADGTGDINVFIDDLANTSQGNRTWYDGVGTELVATAVPEPSSLGALAMVSLGVLGFRRRKSGNR</sequence>
<dbReference type="OrthoDB" id="194957at2"/>
<protein>
    <recommendedName>
        <fullName evidence="2">Ice-binding protein C-terminal domain-containing protein</fullName>
    </recommendedName>
</protein>
<dbReference type="Proteomes" id="UP000315010">
    <property type="component" value="Unassembled WGS sequence"/>
</dbReference>
<evidence type="ECO:0000259" key="2">
    <source>
        <dbReference type="Pfam" id="PF07589"/>
    </source>
</evidence>
<proteinExistence type="predicted"/>
<dbReference type="EMBL" id="SJPJ01000001">
    <property type="protein sequence ID" value="TWT84872.1"/>
    <property type="molecule type" value="Genomic_DNA"/>
</dbReference>
<evidence type="ECO:0000313" key="4">
    <source>
        <dbReference type="Proteomes" id="UP000315010"/>
    </source>
</evidence>
<evidence type="ECO:0000256" key="1">
    <source>
        <dbReference type="SAM" id="SignalP"/>
    </source>
</evidence>
<feature type="domain" description="Ice-binding protein C-terminal" evidence="2">
    <location>
        <begin position="226"/>
        <end position="249"/>
    </location>
</feature>
<dbReference type="Pfam" id="PF07589">
    <property type="entry name" value="PEP-CTERM"/>
    <property type="match status" value="1"/>
</dbReference>
<evidence type="ECO:0000313" key="3">
    <source>
        <dbReference type="EMBL" id="TWT84872.1"/>
    </source>
</evidence>
<accession>A0A5C5ZC25</accession>
<feature type="chain" id="PRO_5023055139" description="Ice-binding protein C-terminal domain-containing protein" evidence="1">
    <location>
        <begin position="22"/>
        <end position="254"/>
    </location>
</feature>
<dbReference type="AlphaFoldDB" id="A0A5C5ZC25"/>
<name>A0A5C5ZC25_9BACT</name>
<dbReference type="NCBIfam" id="TIGR02595">
    <property type="entry name" value="PEP_CTERM"/>
    <property type="match status" value="1"/>
</dbReference>
<organism evidence="3 4">
    <name type="scientific">Novipirellula herctigrandis</name>
    <dbReference type="NCBI Taxonomy" id="2527986"/>
    <lineage>
        <taxon>Bacteria</taxon>
        <taxon>Pseudomonadati</taxon>
        <taxon>Planctomycetota</taxon>
        <taxon>Planctomycetia</taxon>
        <taxon>Pirellulales</taxon>
        <taxon>Pirellulaceae</taxon>
        <taxon>Novipirellula</taxon>
    </lineage>
</organism>
<feature type="signal peptide" evidence="1">
    <location>
        <begin position="1"/>
        <end position="21"/>
    </location>
</feature>
<reference evidence="3 4" key="1">
    <citation type="submission" date="2019-02" db="EMBL/GenBank/DDBJ databases">
        <title>Deep-cultivation of Planctomycetes and their phenomic and genomic characterization uncovers novel biology.</title>
        <authorList>
            <person name="Wiegand S."/>
            <person name="Jogler M."/>
            <person name="Boedeker C."/>
            <person name="Pinto D."/>
            <person name="Vollmers J."/>
            <person name="Rivas-Marin E."/>
            <person name="Kohn T."/>
            <person name="Peeters S.H."/>
            <person name="Heuer A."/>
            <person name="Rast P."/>
            <person name="Oberbeckmann S."/>
            <person name="Bunk B."/>
            <person name="Jeske O."/>
            <person name="Meyerdierks A."/>
            <person name="Storesund J.E."/>
            <person name="Kallscheuer N."/>
            <person name="Luecker S."/>
            <person name="Lage O.M."/>
            <person name="Pohl T."/>
            <person name="Merkel B.J."/>
            <person name="Hornburger P."/>
            <person name="Mueller R.-W."/>
            <person name="Bruemmer F."/>
            <person name="Labrenz M."/>
            <person name="Spormann A.M."/>
            <person name="Op Den Camp H."/>
            <person name="Overmann J."/>
            <person name="Amann R."/>
            <person name="Jetten M.S.M."/>
            <person name="Mascher T."/>
            <person name="Medema M.H."/>
            <person name="Devos D.P."/>
            <person name="Kaster A.-K."/>
            <person name="Ovreas L."/>
            <person name="Rohde M."/>
            <person name="Galperin M.Y."/>
            <person name="Jogler C."/>
        </authorList>
    </citation>
    <scope>NUCLEOTIDE SEQUENCE [LARGE SCALE GENOMIC DNA]</scope>
    <source>
        <strain evidence="3 4">CA13</strain>
    </source>
</reference>
<gene>
    <name evidence="3" type="ORF">CA13_63530</name>
</gene>
<dbReference type="RefSeq" id="WP_146402774.1">
    <property type="nucleotide sequence ID" value="NZ_SJPJ01000001.1"/>
</dbReference>
<dbReference type="InterPro" id="IPR013424">
    <property type="entry name" value="Ice-binding_C"/>
</dbReference>
<keyword evidence="4" id="KW-1185">Reference proteome</keyword>
<keyword evidence="1" id="KW-0732">Signal</keyword>
<comment type="caution">
    <text evidence="3">The sequence shown here is derived from an EMBL/GenBank/DDBJ whole genome shotgun (WGS) entry which is preliminary data.</text>
</comment>